<proteinExistence type="predicted"/>
<evidence type="ECO:0000313" key="2">
    <source>
        <dbReference type="EMBL" id="CDJ43821.1"/>
    </source>
</evidence>
<reference evidence="2" key="1">
    <citation type="submission" date="2013-10" db="EMBL/GenBank/DDBJ databases">
        <title>Genomic analysis of the causative agents of coccidiosis in chickens.</title>
        <authorList>
            <person name="Reid A.J."/>
            <person name="Blake D."/>
            <person name="Billington K."/>
            <person name="Browne H."/>
            <person name="Dunn M."/>
            <person name="Hung S."/>
            <person name="Kawahara F."/>
            <person name="Miranda-Saavedra D."/>
            <person name="Mourier T."/>
            <person name="Nagra H."/>
            <person name="Otto T.D."/>
            <person name="Rawlings N."/>
            <person name="Sanchez A."/>
            <person name="Sanders M."/>
            <person name="Subramaniam C."/>
            <person name="Tay Y."/>
            <person name="Dear P."/>
            <person name="Doerig C."/>
            <person name="Gruber A."/>
            <person name="Parkinson J."/>
            <person name="Shirley M."/>
            <person name="Wan K.L."/>
            <person name="Berriman M."/>
            <person name="Tomley F."/>
            <person name="Pain A."/>
        </authorList>
    </citation>
    <scope>NUCLEOTIDE SEQUENCE [LARGE SCALE GENOMIC DNA]</scope>
    <source>
        <strain evidence="2">Houghton</strain>
    </source>
</reference>
<protein>
    <submittedName>
        <fullName evidence="2">Chromosome III, complete sequence, related</fullName>
    </submittedName>
</protein>
<organism evidence="2 3">
    <name type="scientific">Eimeria tenella</name>
    <name type="common">Coccidian parasite</name>
    <dbReference type="NCBI Taxonomy" id="5802"/>
    <lineage>
        <taxon>Eukaryota</taxon>
        <taxon>Sar</taxon>
        <taxon>Alveolata</taxon>
        <taxon>Apicomplexa</taxon>
        <taxon>Conoidasida</taxon>
        <taxon>Coccidia</taxon>
        <taxon>Eucoccidiorida</taxon>
        <taxon>Eimeriorina</taxon>
        <taxon>Eimeriidae</taxon>
        <taxon>Eimeria</taxon>
    </lineage>
</organism>
<feature type="compositionally biased region" description="Low complexity" evidence="1">
    <location>
        <begin position="89"/>
        <end position="98"/>
    </location>
</feature>
<feature type="region of interest" description="Disordered" evidence="1">
    <location>
        <begin position="81"/>
        <end position="101"/>
    </location>
</feature>
<dbReference type="GeneID" id="25249885"/>
<evidence type="ECO:0000256" key="1">
    <source>
        <dbReference type="SAM" id="MobiDB-lite"/>
    </source>
</evidence>
<dbReference type="OrthoDB" id="446185at2759"/>
<dbReference type="VEuPathDB" id="ToxoDB:ETH_00003360"/>
<sequence length="168" mass="19360">MGEGNAQQLADQRKMHIVSLNFLNPEFFLEDFVAKEYSFLRQYCSNISIFCDAHDGALWWSELFSGKQALGRSVFGLYARPNEGQSGEQQQQQQQQQQDLRKPPLYASSTACFQGYEPQHMQADTRDWLDVDVIDMTWLGNNVHALRHSYWSLNREVIEDLRDGAAPP</sequence>
<evidence type="ECO:0000313" key="3">
    <source>
        <dbReference type="Proteomes" id="UP000030747"/>
    </source>
</evidence>
<reference evidence="2" key="2">
    <citation type="submission" date="2013-10" db="EMBL/GenBank/DDBJ databases">
        <authorList>
            <person name="Aslett M."/>
        </authorList>
    </citation>
    <scope>NUCLEOTIDE SEQUENCE [LARGE SCALE GENOMIC DNA]</scope>
    <source>
        <strain evidence="2">Houghton</strain>
    </source>
</reference>
<keyword evidence="3" id="KW-1185">Reference proteome</keyword>
<dbReference type="RefSeq" id="XP_013234570.1">
    <property type="nucleotide sequence ID" value="XM_013379116.1"/>
</dbReference>
<dbReference type="AlphaFoldDB" id="U6L0V0"/>
<gene>
    <name evidence="2" type="ORF">ETH_00003360</name>
</gene>
<name>U6L0V0_EIMTE</name>
<dbReference type="Proteomes" id="UP000030747">
    <property type="component" value="Unassembled WGS sequence"/>
</dbReference>
<dbReference type="VEuPathDB" id="ToxoDB:ETH2_0311100"/>
<dbReference type="PANTHER" id="PTHR36513">
    <property type="entry name" value="ABC TRANSMEMBRANE TYPE-1 DOMAIN-CONTAINING PROTEIN"/>
    <property type="match status" value="1"/>
</dbReference>
<dbReference type="EMBL" id="HG676199">
    <property type="protein sequence ID" value="CDJ43821.1"/>
    <property type="molecule type" value="Genomic_DNA"/>
</dbReference>
<accession>U6L0V0</accession>
<dbReference type="PANTHER" id="PTHR36513:SF1">
    <property type="entry name" value="TRANSMEMBRANE PROTEIN"/>
    <property type="match status" value="1"/>
</dbReference>